<feature type="region of interest" description="Disordered" evidence="3">
    <location>
        <begin position="1118"/>
        <end position="1137"/>
    </location>
</feature>
<feature type="region of interest" description="Disordered" evidence="3">
    <location>
        <begin position="837"/>
        <end position="878"/>
    </location>
</feature>
<dbReference type="InterPro" id="IPR013783">
    <property type="entry name" value="Ig-like_fold"/>
</dbReference>
<dbReference type="Proteomes" id="UP000515159">
    <property type="component" value="Chromosome 1"/>
</dbReference>
<dbReference type="InParanoid" id="A0A6P8PU19"/>
<evidence type="ECO:0000259" key="4">
    <source>
        <dbReference type="PROSITE" id="PS50188"/>
    </source>
</evidence>
<dbReference type="CDD" id="cd00063">
    <property type="entry name" value="FN3"/>
    <property type="match status" value="2"/>
</dbReference>
<feature type="region of interest" description="Disordered" evidence="3">
    <location>
        <begin position="533"/>
        <end position="554"/>
    </location>
</feature>
<name>A0A6P8PU19_GEOSA</name>
<gene>
    <name evidence="7" type="primary">CMYA5</name>
</gene>
<dbReference type="InterPro" id="IPR003961">
    <property type="entry name" value="FN3_dom"/>
</dbReference>
<dbReference type="GO" id="GO:0005737">
    <property type="term" value="C:cytoplasm"/>
    <property type="evidence" value="ECO:0007669"/>
    <property type="project" value="TreeGrafter"/>
</dbReference>
<dbReference type="PANTHER" id="PTHR24099:SF7">
    <property type="entry name" value="CARDIOMYOPATHY-ASSOCIATED PROTEIN 5"/>
    <property type="match status" value="1"/>
</dbReference>
<dbReference type="Gene3D" id="2.60.120.920">
    <property type="match status" value="1"/>
</dbReference>
<dbReference type="PROSITE" id="PS50853">
    <property type="entry name" value="FN3"/>
    <property type="match status" value="2"/>
</dbReference>
<feature type="region of interest" description="Disordered" evidence="3">
    <location>
        <begin position="3265"/>
        <end position="3287"/>
    </location>
</feature>
<dbReference type="SUPFAM" id="SSF49899">
    <property type="entry name" value="Concanavalin A-like lectins/glucanases"/>
    <property type="match status" value="1"/>
</dbReference>
<feature type="region of interest" description="Disordered" evidence="3">
    <location>
        <begin position="2310"/>
        <end position="2373"/>
    </location>
</feature>
<dbReference type="Gene3D" id="2.60.40.10">
    <property type="entry name" value="Immunoglobulins"/>
    <property type="match status" value="2"/>
</dbReference>
<feature type="domain" description="Fibronectin type-III" evidence="5">
    <location>
        <begin position="3676"/>
        <end position="3777"/>
    </location>
</feature>
<dbReference type="KEGG" id="gsh:117353581"/>
<dbReference type="Pfam" id="PF00622">
    <property type="entry name" value="SPRY"/>
    <property type="match status" value="1"/>
</dbReference>
<dbReference type="InterPro" id="IPR036116">
    <property type="entry name" value="FN3_sf"/>
</dbReference>
<evidence type="ECO:0000313" key="6">
    <source>
        <dbReference type="Proteomes" id="UP000515159"/>
    </source>
</evidence>
<dbReference type="SMART" id="SM00060">
    <property type="entry name" value="FN3"/>
    <property type="match status" value="2"/>
</dbReference>
<dbReference type="FunCoup" id="A0A6P8PU19">
    <property type="interactions" value="654"/>
</dbReference>
<dbReference type="Pfam" id="PF00041">
    <property type="entry name" value="fn3"/>
    <property type="match status" value="1"/>
</dbReference>
<feature type="region of interest" description="Disordered" evidence="3">
    <location>
        <begin position="811"/>
        <end position="830"/>
    </location>
</feature>
<feature type="region of interest" description="Disordered" evidence="3">
    <location>
        <begin position="2617"/>
        <end position="2637"/>
    </location>
</feature>
<evidence type="ECO:0000256" key="3">
    <source>
        <dbReference type="SAM" id="MobiDB-lite"/>
    </source>
</evidence>
<keyword evidence="6" id="KW-1185">Reference proteome</keyword>
<feature type="compositionally biased region" description="Polar residues" evidence="3">
    <location>
        <begin position="1451"/>
        <end position="1471"/>
    </location>
</feature>
<feature type="compositionally biased region" description="Basic and acidic residues" evidence="3">
    <location>
        <begin position="868"/>
        <end position="878"/>
    </location>
</feature>
<dbReference type="PROSITE" id="PS50188">
    <property type="entry name" value="B302_SPRY"/>
    <property type="match status" value="1"/>
</dbReference>
<accession>A0A6P8PU19</accession>
<dbReference type="Gene3D" id="3.30.160.60">
    <property type="entry name" value="Classic Zinc Finger"/>
    <property type="match status" value="1"/>
</dbReference>
<dbReference type="GeneID" id="117353581"/>
<feature type="compositionally biased region" description="Polar residues" evidence="3">
    <location>
        <begin position="2358"/>
        <end position="2368"/>
    </location>
</feature>
<dbReference type="OrthoDB" id="9949315at2759"/>
<sequence length="4044" mass="455426">MEGPGPADSDRASEISFSIDEEVPEGVLEPHEAEELTSSLKYITQSEDVKPKLQCIMSNPSFSMVTVQCEDSGITWETSSSRCSTPWASEASTTSDVYSIESSSVGSHPGRVVFIMDENKIRRKKILKSPGRALLSSRVKGDLSRKRHESFESRVQESNRMAGTKCNLGVAEEPTSRSLITAKFMNKEDMPQTGIPTYKESIKAKIKKYDSESEYPEVPLYLSQNRVYNAPILSTKVKREENTVLKESLNQIPSSSDLPQPEHFDIKKDNTTIHNVQPVLIIAESKEMPGNHISPLDRTERKQNVSYLHEESHLIMGHACSVDEAAKQESPSLSTKAVDLVSEDKEPILYVTDEAEKQMSLPMTAKLLSEQSKPLLSHATDGVEKEEFKVYSPETANIVSKEASLTEKSNEIEIYQTFSKSADSVMDEAPFTSYFDDEPETKNILTSIPEIVNFITQQKKSVPFDEMNKTEKEDAGVPLPVTSEFKPEEAQFLSLHLADETKKEEINLYSPIPSKQKSKQSKSISPIVIDQAEKKTSPLSSHEQETYDLGSLNKTPYSDFTQPEHFDIEKDNTTIHNVQPDLINGESNEMPGNHISPLDRADRQQNMSHLNEESHLITEHAKSISSYPVDEAANQENPSLPSKGTDLVSEDKEPISYVTDEAEKQMYFPITGKLLSQQSKPLLSHATDEVEKEDIKDYSSEIANIVSKKASITEKSKEDEIHLPFSKTLDSVMVEAAFTSYFDDEPETKNILSLPELVNFIIEQKKSAPSDEMDKTETQDAGLSLPVTSEFKPEEAQCLSFNLTDETNKQIMHPYSPVPSKRKSKQSKPISAFVVDQAEKKTSPTSAHEQNANLKGTLNQTPFSSDFQHPEHIDTEKDDTTIHDVQPDLIHSESNEMFGDQITPLDRTDRKQNISSLHEESYLITEHAKFFPSCPVDEAARHGSPPLPTKEVNLVSEEKEPIPYDTEEAEKQVYLPMTAKLLSEQSKPLLSHPTNEVEKEEIKVYSPEIANIVSKEAPLTEKSKEYEIYQTFPKALDSVMDETVFTSYFEDEPETKNILSSLPELVNFIIEQKKPVPSNEMDKTETQDSGVNLPVTSELKPEEAQCLLLHLTDETKKQDIHPYSPVPAKRKSRQSKPISPFVMDQAEKKTIPSSSHEQKTYDIGFLNQTPYSDFPQPEHFYNEKDDTTIHNVQTDLINGESNEMSGNQITPLDRKQNLSYSLEESILITEHAKSISSCPVDEAAMLGNLPLPLKGVNLVSEEEEPIPYVTDEAEKQVCLPMTAKLLSEQSKPLLSHPTNEVEIKVYSPEIANIVSKEAPLTEKSKEHEIYQTFSKTLDLVMDEAAFTSYFDDEPETKNILSLPELVNFIIEQKKSAPSDEMDKTETQDAGLSLPVAAEFKPEEAQCLSFNLTDETNKQIMHSYSPVPSKRKSKQSKPISAFVIDQAEKKTSPTSAHEQNANLKGTINQTPFSTDFPQPEHFDTEKDDTIIHDIQPALINSESNEMSGDQITPLDRTDRKQNISSLHEESYLIKEHAKFILSCPVDEAAKHGSSPLLTKEVNLDYEEKEPIPYDTEEAEKQVCLPMTAKLLSEQSKPLLSHPTNEVEKEEIKVYSPEIANIVSKEAPLTEKSKEHEIYQTFSQALDSVMDETVFTSYFDDEPETKNILSSLPELVNFIIEQKKPVPSDEMDKTETQDSGVSLPVTSELKPEEAQCLSLHLADETKKQDTHPYSPVPAKRKSRQLKPISPFVMDQAEKKTIPSSSHEQKTYDIGFLNQTPYSDFPQPEHFDNEKDDTTIHNVQPDLINGESNEMSGNQITPLDRKQNLSYSHEESILITEHAKSISSCPVDEAAMLGNLPLPLKGVNLVSEEEEPISYVTDEAEKQVCLPMTATLLSEQSKALLSHPTDEVEKEEIKVYSPEIANIVSKEASLTEKSKEHELHLPFSKTLDLVMDEAAFTSYFDDEPETKNILSLPELVNFIIEQKKSVPFDEIDKTETQEAIVSLPVTSEFKSEEAQCLSLHLADETNKQSIHPYSPFPAKRKSKQAKSVFPYVMDQAVNQTSLSSTQEQNTNNKGSLNQTSSSLDFSQPEYFRIENDETAIHNIQPDLINAKSNEMSRNQIAPLDRIDRKPNLSYLHEESAKCISSYPINKSAKKESPSLPLKAVKLVSEEKESIPYDTDEAEKQVCLPEQSKAFSSHPTDEVEKDNVNVYSPEMSNEPEIYIPFSKIADSVMDEAPFTSFFDDEPETKNILTSIPEIVNFITEQKKSTPSYDMDKTGIEDTGLSLAVTSEFKLEEGQCLSTYVTEETKKQGTHLCSPIPAKRKSKQAKSISSFAVNREEKKTSPSPSHKQNADFKESLNQIPSSSEFPETEHFDIGKDYTIIHNVQPDIVNAESNEMTGNQITPLDRADRKQNISYLNEESYLITEDVKSISSYPVDEATNQENPLLSKGGDLVSEDKVPISYVTDEAEKQVCLPMTAKLLLEHSKPLLSHPTEDGEKVEVKVYPPEITNIASKETSLTEKSNEPKIYLPFSKTVDSVMDEVAFTSYFEDEAETKNVLTSIPEIVNFIIQQKASTPSYEMDKTEKQDTGVSLPVTKECKPEDTQCLKSYITEEMKKQDTHSYSPVPAKRKSKQSKSVFPYVVDQTEKKRSPSFSNEMINLISEKSCDLSVDHDNELEKQGALHHSTSMVDALRNESETHLCNTFQEAESHRSHSVPDLPLKPDLISTQFSSNRQNKLSNDASEMQIISVNEIAKPAELVHPPNRPVITQLKEPGDILKDANDPESQTNVFSIVSEGYEILNILVPPQISSVDQEESKHMQDKLEYLEENPIFKTKPLLGVGDKVSNQQSDANILDNKKDNSKPKELLIKNDTGNKELEEEVFPFLKSQKSISDMDYFEKYSLIDDNVPAEVNIKTFADKQALVDVNENPEKVKECVSLTESPDVCMLESEYYDFDEAFYGTAKENDLPSHINSCKVLKAQKTFDNETKADKNGDLKSESKTLFTTEEGVLTRSPFFPVNVKYIDPELLEEPPALPFLYKDLYEDAKGDTSKKSNGQSDEDSIDSETSLPCRNSDTDDGTGIYFEKYILRDEIPFDVREAQKVNKGLTEVVSEQLNASEVLSEELLENIPKGITDVCEEKEQQSVFVQKDGNVRDAQVEEKNDLFVRSKICSPHQVEMTCETYVSHKDELTNFGLCGTFGEHDLVTSDDTKKDHQFADKSLKDGLPQSPVLQQILEQKDNINKFSQPEEKEPLEAGCLNQELQEGPKHVQQKMENAKKQDNKRTAGFQNVQLKEGVYKSSQSPDLFEKGEHEEKMNNMYGLDITTKLTAEDGSLQSVEENISPLPKFEIQPDNVIDNLDLQNFACKLEDIHRLSETERKQGIAYKEEADELMDYDVITHDELLQDELLSDYAHDGFIFSEDRESSDQASESTYDFVSDAELNVPAEHEQEDSRFEIIDSEMLTTELSEKYSEKELKKSQIDTYCYTCRCPISAIDKIFGAHKDHEVTSLNKVAAEMMGRLEEFLERLQESSIKAEERVGEIESLFNHVEENCSQIEKLLEEQNEEMIKKVIAQHTEKSQNFEEVKKMKMEYLYEQMVSFQQSIETAKEILEKSDKEVEESNAVTLLSSCKEINARFCSAMENSISLEKIPSTFSLFEHYTESSGRSDENTMKHVSVPSTPKLQAQESNSATSTSVAVYWTVSEADVIDCFQVYCMEELQGNREQNGLVEEYRVTVKENYCILEDLEPDKCYNVWVMAVNNTGCSLPSDKSIFRTAPSMPLIKAEDCTVCWDTAFIRWSTGIREALDSFTLEYCRQYSPEGEGLRSIAGIKGQELKVKLQPNENYFFYVRAVNTFGSSEQSEAALISTKGTRFHLMRETAHPPLEISSDGTAMSIAEKSKITGIPTVLGELLPACGWHYWETMVTGCKIFRIGACYSSTPGNWVLGENNTSWCMYCCTTTTSFSCRFLHAGVVSDVLVTECPVRIGTLLDYSGSRISFFSVQKGQLLFSIKHKFTEAAHPAFTLETPGQLHLHTGIETPEFAKHS</sequence>
<feature type="domain" description="Fibronectin type-III" evidence="5">
    <location>
        <begin position="3778"/>
        <end position="3870"/>
    </location>
</feature>
<organism evidence="6 7">
    <name type="scientific">Geotrypetes seraphini</name>
    <name type="common">Gaboon caecilian</name>
    <name type="synonym">Caecilia seraphini</name>
    <dbReference type="NCBI Taxonomy" id="260995"/>
    <lineage>
        <taxon>Eukaryota</taxon>
        <taxon>Metazoa</taxon>
        <taxon>Chordata</taxon>
        <taxon>Craniata</taxon>
        <taxon>Vertebrata</taxon>
        <taxon>Euteleostomi</taxon>
        <taxon>Amphibia</taxon>
        <taxon>Gymnophiona</taxon>
        <taxon>Geotrypetes</taxon>
    </lineage>
</organism>
<evidence type="ECO:0000256" key="2">
    <source>
        <dbReference type="SAM" id="Coils"/>
    </source>
</evidence>
<feature type="compositionally biased region" description="Polar residues" evidence="3">
    <location>
        <begin position="3676"/>
        <end position="3687"/>
    </location>
</feature>
<dbReference type="InterPro" id="IPR003877">
    <property type="entry name" value="SPRY_dom"/>
</dbReference>
<proteinExistence type="predicted"/>
<feature type="compositionally biased region" description="Basic and acidic residues" evidence="3">
    <location>
        <begin position="3274"/>
        <end position="3283"/>
    </location>
</feature>
<dbReference type="InterPro" id="IPR013320">
    <property type="entry name" value="ConA-like_dom_sf"/>
</dbReference>
<feature type="region of interest" description="Disordered" evidence="3">
    <location>
        <begin position="3663"/>
        <end position="3687"/>
    </location>
</feature>
<evidence type="ECO:0000256" key="1">
    <source>
        <dbReference type="ARBA" id="ARBA00023054"/>
    </source>
</evidence>
<evidence type="ECO:0000313" key="7">
    <source>
        <dbReference type="RefSeq" id="XP_033785580.1"/>
    </source>
</evidence>
<feature type="region of interest" description="Disordered" evidence="3">
    <location>
        <begin position="2061"/>
        <end position="2083"/>
    </location>
</feature>
<evidence type="ECO:0000259" key="5">
    <source>
        <dbReference type="PROSITE" id="PS50853"/>
    </source>
</evidence>
<dbReference type="CTD" id="202333"/>
<feature type="region of interest" description="Disordered" evidence="3">
    <location>
        <begin position="1445"/>
        <end position="1471"/>
    </location>
</feature>
<feature type="compositionally biased region" description="Polar residues" evidence="3">
    <location>
        <begin position="843"/>
        <end position="867"/>
    </location>
</feature>
<keyword evidence="1 2" id="KW-0175">Coiled coil</keyword>
<dbReference type="SUPFAM" id="SSF57845">
    <property type="entry name" value="B-box zinc-binding domain"/>
    <property type="match status" value="1"/>
</dbReference>
<feature type="region of interest" description="Disordered" evidence="3">
    <location>
        <begin position="3048"/>
        <end position="3076"/>
    </location>
</feature>
<dbReference type="InterPro" id="IPR043136">
    <property type="entry name" value="B30.2/SPRY_sf"/>
</dbReference>
<protein>
    <submittedName>
        <fullName evidence="7">Cardiomyopathy-associated protein 5 isoform X1</fullName>
    </submittedName>
</protein>
<feature type="coiled-coil region" evidence="2">
    <location>
        <begin position="3517"/>
        <end position="3565"/>
    </location>
</feature>
<dbReference type="InterPro" id="IPR001870">
    <property type="entry name" value="B30.2/SPRY"/>
</dbReference>
<reference evidence="7" key="1">
    <citation type="submission" date="2025-08" db="UniProtKB">
        <authorList>
            <consortium name="RefSeq"/>
        </authorList>
    </citation>
    <scope>IDENTIFICATION</scope>
</reference>
<feature type="domain" description="B30.2/SPRY" evidence="4">
    <location>
        <begin position="3852"/>
        <end position="4040"/>
    </location>
</feature>
<dbReference type="RefSeq" id="XP_033785580.1">
    <property type="nucleotide sequence ID" value="XM_033929689.1"/>
</dbReference>
<dbReference type="InterPro" id="IPR050617">
    <property type="entry name" value="E3_ligase_FN3/SPRY"/>
</dbReference>
<dbReference type="PANTHER" id="PTHR24099">
    <property type="entry name" value="E3 UBIQUITIN-PROTEIN LIGASE TRIM36-RELATED"/>
    <property type="match status" value="1"/>
</dbReference>
<dbReference type="SUPFAM" id="SSF49265">
    <property type="entry name" value="Fibronectin type III"/>
    <property type="match status" value="1"/>
</dbReference>
<feature type="region of interest" description="Disordered" evidence="3">
    <location>
        <begin position="1"/>
        <end position="26"/>
    </location>
</feature>